<proteinExistence type="predicted"/>
<feature type="chain" id="PRO_5043003465" evidence="1">
    <location>
        <begin position="20"/>
        <end position="232"/>
    </location>
</feature>
<evidence type="ECO:0000313" key="3">
    <source>
        <dbReference type="Proteomes" id="UP001284033"/>
    </source>
</evidence>
<evidence type="ECO:0000313" key="2">
    <source>
        <dbReference type="EMBL" id="MDY3513342.1"/>
    </source>
</evidence>
<accession>A0AAP6LNA7</accession>
<keyword evidence="1" id="KW-0732">Signal</keyword>
<dbReference type="GeneID" id="93718963"/>
<protein>
    <submittedName>
        <fullName evidence="2">Uncharacterized protein</fullName>
    </submittedName>
</protein>
<dbReference type="RefSeq" id="WP_004917698.1">
    <property type="nucleotide sequence ID" value="NZ_CP031845.1"/>
</dbReference>
<organism evidence="2 3">
    <name type="scientific">Riemerella anatipestifer</name>
    <name type="common">Moraxella anatipestifer</name>
    <dbReference type="NCBI Taxonomy" id="34085"/>
    <lineage>
        <taxon>Bacteria</taxon>
        <taxon>Pseudomonadati</taxon>
        <taxon>Bacteroidota</taxon>
        <taxon>Flavobacteriia</taxon>
        <taxon>Flavobacteriales</taxon>
        <taxon>Weeksellaceae</taxon>
        <taxon>Riemerella</taxon>
    </lineage>
</organism>
<dbReference type="EMBL" id="JAQZHK010000008">
    <property type="protein sequence ID" value="MDY3513342.1"/>
    <property type="molecule type" value="Genomic_DNA"/>
</dbReference>
<feature type="signal peptide" evidence="1">
    <location>
        <begin position="1"/>
        <end position="19"/>
    </location>
</feature>
<gene>
    <name evidence="2" type="ORF">PG303_08965</name>
</gene>
<evidence type="ECO:0000256" key="1">
    <source>
        <dbReference type="SAM" id="SignalP"/>
    </source>
</evidence>
<sequence>MKKTILALFLTFSFSSAFAQFAVVNDKDGWVNIRNREQKGKIIDTLPNGHLIYWYGPSEPNEKNWGFVQYVKNGKDLEGDIYKDRYKWISDFSPLKISKKTANSVTLKQEAITVTVTKSHFDKKKHKFTYFKDNPTIISHIDGKAPWGTDGNLPKAQYEKISVRIGDKTLILPKAALENVYDPYLDGVEANYDKQNDTLYIQAINGDGAGTCLIIWKIEKGVYKDRLIVNGF</sequence>
<dbReference type="AlphaFoldDB" id="A0AAP6LNA7"/>
<name>A0AAP6LNA7_RIEAN</name>
<comment type="caution">
    <text evidence="2">The sequence shown here is derived from an EMBL/GenBank/DDBJ whole genome shotgun (WGS) entry which is preliminary data.</text>
</comment>
<dbReference type="Proteomes" id="UP001284033">
    <property type="component" value="Unassembled WGS sequence"/>
</dbReference>
<reference evidence="2" key="1">
    <citation type="submission" date="2023-01" db="EMBL/GenBank/DDBJ databases">
        <title>Genome-based studies on antimicrobial resistance profiles of Riemerella anatipestifer in China, 1994 to 2021.</title>
        <authorList>
            <person name="Yang Z."/>
            <person name="Zhu D."/>
        </authorList>
    </citation>
    <scope>NUCLEOTIDE SEQUENCE</scope>
    <source>
        <strain evidence="2">RCAD1218</strain>
    </source>
</reference>